<name>A0ABS3AE18_9PSED</name>
<dbReference type="Pfam" id="PF07566">
    <property type="entry name" value="DUF1543"/>
    <property type="match status" value="2"/>
</dbReference>
<gene>
    <name evidence="2" type="ORF">IMW75_07230</name>
</gene>
<dbReference type="EMBL" id="JADEVO010000007">
    <property type="protein sequence ID" value="MBN3965081.1"/>
    <property type="molecule type" value="Genomic_DNA"/>
</dbReference>
<feature type="domain" description="DUF1543" evidence="1">
    <location>
        <begin position="92"/>
        <end position="137"/>
    </location>
</feature>
<evidence type="ECO:0000259" key="1">
    <source>
        <dbReference type="Pfam" id="PF07566"/>
    </source>
</evidence>
<evidence type="ECO:0000313" key="3">
    <source>
        <dbReference type="Proteomes" id="UP000772591"/>
    </source>
</evidence>
<sequence>MLFVVMLGGKHPRARIEVHDVVFAVADDLQGTYGQLREGWFGHPAGVHIDSWMRVDGVEGWKVELSPMAPAADSPRLYFINLGGYETSVFGEAHHYLLVVARNRKEAAAKGKRQMPAHWSQSHTDALMDVDDCLPIDLVGGRYIHLVEGEHSGIIQGNDYIVLPQGHA</sequence>
<keyword evidence="3" id="KW-1185">Reference proteome</keyword>
<dbReference type="Proteomes" id="UP000772591">
    <property type="component" value="Unassembled WGS sequence"/>
</dbReference>
<organism evidence="2 3">
    <name type="scientific">Pseudomonas gregormendelii</name>
    <dbReference type="NCBI Taxonomy" id="1628277"/>
    <lineage>
        <taxon>Bacteria</taxon>
        <taxon>Pseudomonadati</taxon>
        <taxon>Pseudomonadota</taxon>
        <taxon>Gammaproteobacteria</taxon>
        <taxon>Pseudomonadales</taxon>
        <taxon>Pseudomonadaceae</taxon>
        <taxon>Pseudomonas</taxon>
    </lineage>
</organism>
<evidence type="ECO:0000313" key="2">
    <source>
        <dbReference type="EMBL" id="MBN3965081.1"/>
    </source>
</evidence>
<dbReference type="RefSeq" id="WP_045057385.1">
    <property type="nucleotide sequence ID" value="NZ_JADEVO010000007.1"/>
</dbReference>
<reference evidence="2 3" key="1">
    <citation type="journal article" date="2021" name="Int. J. Syst. Evol. Microbiol.">
        <title>Pseudomonas piscium sp. nov., Pseudomonas pisciculturae sp. nov., Pseudomonas mucoides sp. nov. and Pseudomonas neuropathica sp. nov. isolated from rainbow trout.</title>
        <authorList>
            <person name="Duman M."/>
            <person name="Mulet M."/>
            <person name="Altun S."/>
            <person name="Saticioglu I.B."/>
            <person name="Gomila M."/>
            <person name="Lalucat J."/>
            <person name="Garcia-Valdes E."/>
        </authorList>
    </citation>
    <scope>NUCLEOTIDE SEQUENCE [LARGE SCALE GENOMIC DNA]</scope>
    <source>
        <strain evidence="2 3">LMG 28632</strain>
    </source>
</reference>
<feature type="domain" description="DUF1543" evidence="1">
    <location>
        <begin position="15"/>
        <end position="65"/>
    </location>
</feature>
<proteinExistence type="predicted"/>
<dbReference type="InterPro" id="IPR011440">
    <property type="entry name" value="DUF1543"/>
</dbReference>
<comment type="caution">
    <text evidence="2">The sequence shown here is derived from an EMBL/GenBank/DDBJ whole genome shotgun (WGS) entry which is preliminary data.</text>
</comment>
<accession>A0ABS3AE18</accession>
<dbReference type="Gene3D" id="3.10.20.10">
    <property type="match status" value="2"/>
</dbReference>
<protein>
    <submittedName>
        <fullName evidence="2">DUF1543 domain-containing protein</fullName>
    </submittedName>
</protein>